<keyword evidence="3" id="KW-1185">Reference proteome</keyword>
<feature type="coiled-coil region" evidence="1">
    <location>
        <begin position="114"/>
        <end position="141"/>
    </location>
</feature>
<dbReference type="AlphaFoldDB" id="A0A4R1M3R4"/>
<dbReference type="Pfam" id="PF07751">
    <property type="entry name" value="Abi_2"/>
    <property type="match status" value="1"/>
</dbReference>
<sequence>MAKIPFNKPALTYQQQIEQLSKRGLIIENIGRATHLLESISYYRLSGYWYPLLEDKEQHIFKKGAKFDNAFKMYSFDRALRVMIIRELEKIEISIRSKMIYILSHEYDPFWYTNEQLFKRQDNHENTLAKLKEEYIRSKEEFIIKFKEKYNNDLPPCWILLEVSSFGSVSSLYSNLEDRIPKRKVSHHFGLNERVLESWMHCIVYLRNMCAHHSRLWNSNLKITPMKPIRTQKPWLHNQDVSNSKTYYVISMLLYLLQTINPKNSFVRRFKDLLSDYPNIDVDAMGFPINWEDEDLWRIQ</sequence>
<dbReference type="EMBL" id="SMGO01000001">
    <property type="protein sequence ID" value="TCK85730.1"/>
    <property type="molecule type" value="Genomic_DNA"/>
</dbReference>
<dbReference type="InterPro" id="IPR017034">
    <property type="entry name" value="Abi_system_AbiD/AbiF"/>
</dbReference>
<reference evidence="2 3" key="1">
    <citation type="submission" date="2019-03" db="EMBL/GenBank/DDBJ databases">
        <title>Genomic Encyclopedia of Archaeal and Bacterial Type Strains, Phase II (KMG-II): from individual species to whole genera.</title>
        <authorList>
            <person name="Goeker M."/>
        </authorList>
    </citation>
    <scope>NUCLEOTIDE SEQUENCE [LARGE SCALE GENOMIC DNA]</scope>
    <source>
        <strain evidence="2 3">DSM 22554</strain>
    </source>
</reference>
<evidence type="ECO:0000313" key="3">
    <source>
        <dbReference type="Proteomes" id="UP000294616"/>
    </source>
</evidence>
<comment type="caution">
    <text evidence="2">The sequence shown here is derived from an EMBL/GenBank/DDBJ whole genome shotgun (WGS) entry which is preliminary data.</text>
</comment>
<evidence type="ECO:0000256" key="1">
    <source>
        <dbReference type="SAM" id="Coils"/>
    </source>
</evidence>
<organism evidence="2 3">
    <name type="scientific">Albibacterium bauzanense</name>
    <dbReference type="NCBI Taxonomy" id="653929"/>
    <lineage>
        <taxon>Bacteria</taxon>
        <taxon>Pseudomonadati</taxon>
        <taxon>Bacteroidota</taxon>
        <taxon>Sphingobacteriia</taxon>
        <taxon>Sphingobacteriales</taxon>
        <taxon>Sphingobacteriaceae</taxon>
        <taxon>Albibacterium</taxon>
    </lineage>
</organism>
<dbReference type="OrthoDB" id="5363652at2"/>
<evidence type="ECO:0000313" key="2">
    <source>
        <dbReference type="EMBL" id="TCK85730.1"/>
    </source>
</evidence>
<dbReference type="InterPro" id="IPR011664">
    <property type="entry name" value="Abi_system_AbiD/AbiF-like"/>
</dbReference>
<protein>
    <submittedName>
        <fullName evidence="2">Abortive infection bacteriophage resistance protein</fullName>
    </submittedName>
</protein>
<accession>A0A4R1M3R4</accession>
<name>A0A4R1M3R4_9SPHI</name>
<dbReference type="PIRSF" id="PIRSF034934">
    <property type="entry name" value="AbiF_AbiD"/>
    <property type="match status" value="1"/>
</dbReference>
<dbReference type="Proteomes" id="UP000294616">
    <property type="component" value="Unassembled WGS sequence"/>
</dbReference>
<keyword evidence="1" id="KW-0175">Coiled coil</keyword>
<dbReference type="RefSeq" id="WP_132222161.1">
    <property type="nucleotide sequence ID" value="NZ_SMGO01000001.1"/>
</dbReference>
<gene>
    <name evidence="2" type="ORF">C8N28_1042</name>
</gene>
<proteinExistence type="predicted"/>